<evidence type="ECO:0000313" key="2">
    <source>
        <dbReference type="Proteomes" id="UP001442494"/>
    </source>
</evidence>
<comment type="caution">
    <text evidence="1">The sequence shown here is derived from an EMBL/GenBank/DDBJ whole genome shotgun (WGS) entry which is preliminary data.</text>
</comment>
<dbReference type="Gene3D" id="3.30.460.10">
    <property type="entry name" value="Beta Polymerase, domain 2"/>
    <property type="match status" value="1"/>
</dbReference>
<dbReference type="Pfam" id="PF04229">
    <property type="entry name" value="GrpB"/>
    <property type="match status" value="1"/>
</dbReference>
<name>A0ABV0JQV8_9CYAN</name>
<dbReference type="InterPro" id="IPR043519">
    <property type="entry name" value="NT_sf"/>
</dbReference>
<dbReference type="PANTHER" id="PTHR34822">
    <property type="entry name" value="GRPB DOMAIN PROTEIN (AFU_ORTHOLOGUE AFUA_1G01530)"/>
    <property type="match status" value="1"/>
</dbReference>
<proteinExistence type="predicted"/>
<protein>
    <submittedName>
        <fullName evidence="1">GrpB family protein</fullName>
    </submittedName>
</protein>
<keyword evidence="2" id="KW-1185">Reference proteome</keyword>
<dbReference type="EMBL" id="JAMPKK010000027">
    <property type="protein sequence ID" value="MEP0865479.1"/>
    <property type="molecule type" value="Genomic_DNA"/>
</dbReference>
<evidence type="ECO:0000313" key="1">
    <source>
        <dbReference type="EMBL" id="MEP0865479.1"/>
    </source>
</evidence>
<dbReference type="Proteomes" id="UP001442494">
    <property type="component" value="Unassembled WGS sequence"/>
</dbReference>
<sequence>MEDSIQVVDYDANWSIRFEQEKSQILNALGDAVLDIQHIGSTSVPGLAAKPIIDILVGVEELPPSPTDIKALEILGYVYQGEAGIPGRHFFRKGMPRTHHLHLVKLGNEVWENQLLFRNFLQHHPDKAKQYEALKRKLAVQFRLDREGYVQAKAPLIEQMLSDARAWSKPCEASG</sequence>
<gene>
    <name evidence="1" type="ORF">NDI37_13490</name>
</gene>
<dbReference type="PANTHER" id="PTHR34822:SF1">
    <property type="entry name" value="GRPB FAMILY PROTEIN"/>
    <property type="match status" value="1"/>
</dbReference>
<reference evidence="1 2" key="1">
    <citation type="submission" date="2022-04" db="EMBL/GenBank/DDBJ databases">
        <title>Positive selection, recombination, and allopatry shape intraspecific diversity of widespread and dominant cyanobacteria.</title>
        <authorList>
            <person name="Wei J."/>
            <person name="Shu W."/>
            <person name="Hu C."/>
        </authorList>
    </citation>
    <scope>NUCLEOTIDE SEQUENCE [LARGE SCALE GENOMIC DNA]</scope>
    <source>
        <strain evidence="1 2">GB2-A5</strain>
    </source>
</reference>
<dbReference type="SUPFAM" id="SSF81301">
    <property type="entry name" value="Nucleotidyltransferase"/>
    <property type="match status" value="1"/>
</dbReference>
<dbReference type="InterPro" id="IPR007344">
    <property type="entry name" value="GrpB/CoaE"/>
</dbReference>
<accession>A0ABV0JQV8</accession>
<organism evidence="1 2">
    <name type="scientific">Funiculus sociatus GB2-A5</name>
    <dbReference type="NCBI Taxonomy" id="2933946"/>
    <lineage>
        <taxon>Bacteria</taxon>
        <taxon>Bacillati</taxon>
        <taxon>Cyanobacteriota</taxon>
        <taxon>Cyanophyceae</taxon>
        <taxon>Coleofasciculales</taxon>
        <taxon>Coleofasciculaceae</taxon>
        <taxon>Funiculus</taxon>
    </lineage>
</organism>
<dbReference type="RefSeq" id="WP_190418713.1">
    <property type="nucleotide sequence ID" value="NZ_JAMPKK010000027.1"/>
</dbReference>